<keyword evidence="2" id="KW-1185">Reference proteome</keyword>
<organism evidence="1 2">
    <name type="scientific">Elysia marginata</name>
    <dbReference type="NCBI Taxonomy" id="1093978"/>
    <lineage>
        <taxon>Eukaryota</taxon>
        <taxon>Metazoa</taxon>
        <taxon>Spiralia</taxon>
        <taxon>Lophotrochozoa</taxon>
        <taxon>Mollusca</taxon>
        <taxon>Gastropoda</taxon>
        <taxon>Heterobranchia</taxon>
        <taxon>Euthyneura</taxon>
        <taxon>Panpulmonata</taxon>
        <taxon>Sacoglossa</taxon>
        <taxon>Placobranchoidea</taxon>
        <taxon>Plakobranchidae</taxon>
        <taxon>Elysia</taxon>
    </lineage>
</organism>
<sequence>PGYIYPNFGYAPEAETRASPSPYVTDTTYPYLTPVSDRPVTQYSLPEYSEIYDAPHQQNE</sequence>
<evidence type="ECO:0000313" key="1">
    <source>
        <dbReference type="EMBL" id="GFR67705.1"/>
    </source>
</evidence>
<evidence type="ECO:0000313" key="2">
    <source>
        <dbReference type="Proteomes" id="UP000762676"/>
    </source>
</evidence>
<reference evidence="1 2" key="1">
    <citation type="journal article" date="2021" name="Elife">
        <title>Chloroplast acquisition without the gene transfer in kleptoplastic sea slugs, Plakobranchus ocellatus.</title>
        <authorList>
            <person name="Maeda T."/>
            <person name="Takahashi S."/>
            <person name="Yoshida T."/>
            <person name="Shimamura S."/>
            <person name="Takaki Y."/>
            <person name="Nagai Y."/>
            <person name="Toyoda A."/>
            <person name="Suzuki Y."/>
            <person name="Arimoto A."/>
            <person name="Ishii H."/>
            <person name="Satoh N."/>
            <person name="Nishiyama T."/>
            <person name="Hasebe M."/>
            <person name="Maruyama T."/>
            <person name="Minagawa J."/>
            <person name="Obokata J."/>
            <person name="Shigenobu S."/>
        </authorList>
    </citation>
    <scope>NUCLEOTIDE SEQUENCE [LARGE SCALE GENOMIC DNA]</scope>
</reference>
<protein>
    <submittedName>
        <fullName evidence="1">Uncharacterized protein</fullName>
    </submittedName>
</protein>
<dbReference type="EMBL" id="BMAT01007612">
    <property type="protein sequence ID" value="GFR67705.1"/>
    <property type="molecule type" value="Genomic_DNA"/>
</dbReference>
<proteinExistence type="predicted"/>
<name>A0AAV4F4M5_9GAST</name>
<dbReference type="Proteomes" id="UP000762676">
    <property type="component" value="Unassembled WGS sequence"/>
</dbReference>
<feature type="non-terminal residue" evidence="1">
    <location>
        <position position="1"/>
    </location>
</feature>
<dbReference type="AlphaFoldDB" id="A0AAV4F4M5"/>
<accession>A0AAV4F4M5</accession>
<gene>
    <name evidence="1" type="ORF">ElyMa_003713100</name>
</gene>
<comment type="caution">
    <text evidence="1">The sequence shown here is derived from an EMBL/GenBank/DDBJ whole genome shotgun (WGS) entry which is preliminary data.</text>
</comment>